<organism evidence="1 2">
    <name type="scientific">Vaccinium darrowii</name>
    <dbReference type="NCBI Taxonomy" id="229202"/>
    <lineage>
        <taxon>Eukaryota</taxon>
        <taxon>Viridiplantae</taxon>
        <taxon>Streptophyta</taxon>
        <taxon>Embryophyta</taxon>
        <taxon>Tracheophyta</taxon>
        <taxon>Spermatophyta</taxon>
        <taxon>Magnoliopsida</taxon>
        <taxon>eudicotyledons</taxon>
        <taxon>Gunneridae</taxon>
        <taxon>Pentapetalae</taxon>
        <taxon>asterids</taxon>
        <taxon>Ericales</taxon>
        <taxon>Ericaceae</taxon>
        <taxon>Vaccinioideae</taxon>
        <taxon>Vaccinieae</taxon>
        <taxon>Vaccinium</taxon>
    </lineage>
</organism>
<proteinExistence type="predicted"/>
<accession>A0ACB7Y4G4</accession>
<gene>
    <name evidence="1" type="ORF">Vadar_030611</name>
</gene>
<evidence type="ECO:0000313" key="1">
    <source>
        <dbReference type="EMBL" id="KAH7847825.1"/>
    </source>
</evidence>
<sequence>MDGSQFEDDLSLRLKSFTLADVEQDDVILSQDNIVESEAECRSSLFSKVISQKPANLVGLKNTMEEVWGNPKNFQVLAVGDGIFQFVFPSELAVTRVLRGKPWFFNNHFLILERWKPNTPPKNCFFSFTPMWIQAWGIPLQFLSKDVGVKIGLKFGDVDDVVIPHSGSREGRFLRIRTVVDVTQPLKRGCMIKFPNANPTWVEFRYEKLPTFCRYCGKQGRRNDSPNSKGHQSAANSVSESGESLEENQGSDSRKEVVDSKNCDNPISTDLHAVTKDVAHAEMVTEAYFAESVLPTFDSPSITNPPSTFTLPASLFQNHSSTNSEFPINPKNASLIDIPILVDPPKAKIPRKRNSSVVTSNRGQSGALGQGRGTQQPSTSPLPSIKSALNPNGKCCHDPTGPSQTEPALSSPEPPIFPCKKARVFGNRGAVPHDSSCDMVAETSPKWSPATQ</sequence>
<comment type="caution">
    <text evidence="1">The sequence shown here is derived from an EMBL/GenBank/DDBJ whole genome shotgun (WGS) entry which is preliminary data.</text>
</comment>
<dbReference type="Proteomes" id="UP000828048">
    <property type="component" value="Chromosome 5"/>
</dbReference>
<keyword evidence="2" id="KW-1185">Reference proteome</keyword>
<name>A0ACB7Y4G4_9ERIC</name>
<protein>
    <submittedName>
        <fullName evidence="1">Uncharacterized protein</fullName>
    </submittedName>
</protein>
<dbReference type="EMBL" id="CM037155">
    <property type="protein sequence ID" value="KAH7847825.1"/>
    <property type="molecule type" value="Genomic_DNA"/>
</dbReference>
<evidence type="ECO:0000313" key="2">
    <source>
        <dbReference type="Proteomes" id="UP000828048"/>
    </source>
</evidence>
<reference evidence="1 2" key="1">
    <citation type="journal article" date="2021" name="Hortic Res">
        <title>High-quality reference genome and annotation aids understanding of berry development for evergreen blueberry (Vaccinium darrowii).</title>
        <authorList>
            <person name="Yu J."/>
            <person name="Hulse-Kemp A.M."/>
            <person name="Babiker E."/>
            <person name="Staton M."/>
        </authorList>
    </citation>
    <scope>NUCLEOTIDE SEQUENCE [LARGE SCALE GENOMIC DNA]</scope>
    <source>
        <strain evidence="2">cv. NJ 8807/NJ 8810</strain>
        <tissue evidence="1">Young leaf</tissue>
    </source>
</reference>